<comment type="similarity">
    <text evidence="1 2">Belongs to the calycin superfamily. Lipocalin family.</text>
</comment>
<dbReference type="Proteomes" id="UP000053024">
    <property type="component" value="Unassembled WGS sequence"/>
</dbReference>
<dbReference type="Pfam" id="PF08212">
    <property type="entry name" value="Lipocalin_2"/>
    <property type="match status" value="1"/>
</dbReference>
<dbReference type="InterPro" id="IPR047202">
    <property type="entry name" value="Lipocalin_Blc-like_dom"/>
</dbReference>
<accession>A0A101SRW1</accession>
<evidence type="ECO:0000259" key="3">
    <source>
        <dbReference type="Pfam" id="PF08212"/>
    </source>
</evidence>
<dbReference type="PANTHER" id="PTHR10612:SF34">
    <property type="entry name" value="APOLIPOPROTEIN D"/>
    <property type="match status" value="1"/>
</dbReference>
<dbReference type="OrthoDB" id="594739at2"/>
<feature type="chain" id="PRO_5039776258" description="Lipocalin/cytosolic fatty-acid binding domain-containing protein" evidence="2">
    <location>
        <begin position="20"/>
        <end position="194"/>
    </location>
</feature>
<feature type="signal peptide" evidence="2">
    <location>
        <begin position="1"/>
        <end position="19"/>
    </location>
</feature>
<name>A0A101SRW1_9ACTN</name>
<dbReference type="GO" id="GO:0006950">
    <property type="term" value="P:response to stress"/>
    <property type="evidence" value="ECO:0007669"/>
    <property type="project" value="UniProtKB-ARBA"/>
</dbReference>
<keyword evidence="5" id="KW-1185">Reference proteome</keyword>
<evidence type="ECO:0000256" key="2">
    <source>
        <dbReference type="PIRNR" id="PIRNR036893"/>
    </source>
</evidence>
<gene>
    <name evidence="4" type="ORF">AQJ66_29650</name>
</gene>
<proteinExistence type="inferred from homology"/>
<feature type="domain" description="Lipocalin/cytosolic fatty-acid binding" evidence="3">
    <location>
        <begin position="37"/>
        <end position="183"/>
    </location>
</feature>
<dbReference type="EMBL" id="LMWX01000055">
    <property type="protein sequence ID" value="KUN79062.1"/>
    <property type="molecule type" value="Genomic_DNA"/>
</dbReference>
<dbReference type="InterPro" id="IPR022271">
    <property type="entry name" value="Lipocalin_ApoD"/>
</dbReference>
<evidence type="ECO:0000256" key="1">
    <source>
        <dbReference type="ARBA" id="ARBA00006889"/>
    </source>
</evidence>
<protein>
    <recommendedName>
        <fullName evidence="3">Lipocalin/cytosolic fatty-acid binding domain-containing protein</fullName>
    </recommendedName>
</protein>
<dbReference type="InterPro" id="IPR022272">
    <property type="entry name" value="Lipocalin_CS"/>
</dbReference>
<keyword evidence="2" id="KW-0732">Signal</keyword>
<dbReference type="InterPro" id="IPR012674">
    <property type="entry name" value="Calycin"/>
</dbReference>
<sequence length="194" mass="20206">MSATALLLTVGAGAGQATAAPSRAGADSGAPAAVAAVDLERYLGSWYQVAALPQLFELQCARNVKATYTRTAAGTVGVRNTCTTWLNTTSSVTGDARPLDATNARLNVSFLGLGGTYLHTDRANYIVTGLDPDYRWAVVTDSDRRSGFVLSRTPSLTSGQRSAVLSAIRSAGLDPCRFRVTRQDDGAAATGSLC</sequence>
<evidence type="ECO:0000313" key="5">
    <source>
        <dbReference type="Proteomes" id="UP000053024"/>
    </source>
</evidence>
<organism evidence="4 5">
    <name type="scientific">Streptomyces bungoensis</name>
    <dbReference type="NCBI Taxonomy" id="285568"/>
    <lineage>
        <taxon>Bacteria</taxon>
        <taxon>Bacillati</taxon>
        <taxon>Actinomycetota</taxon>
        <taxon>Actinomycetes</taxon>
        <taxon>Kitasatosporales</taxon>
        <taxon>Streptomycetaceae</taxon>
        <taxon>Streptomyces</taxon>
    </lineage>
</organism>
<dbReference type="InterPro" id="IPR000566">
    <property type="entry name" value="Lipocln_cytosolic_FA-bd_dom"/>
</dbReference>
<comment type="caution">
    <text evidence="4">The sequence shown here is derived from an EMBL/GenBank/DDBJ whole genome shotgun (WGS) entry which is preliminary data.</text>
</comment>
<dbReference type="PROSITE" id="PS00213">
    <property type="entry name" value="LIPOCALIN"/>
    <property type="match status" value="1"/>
</dbReference>
<dbReference type="STRING" id="285568.AQJ66_29650"/>
<dbReference type="CDD" id="cd19438">
    <property type="entry name" value="lipocalin_Blc-like"/>
    <property type="match status" value="1"/>
</dbReference>
<dbReference type="Gene3D" id="2.40.128.20">
    <property type="match status" value="1"/>
</dbReference>
<dbReference type="SUPFAM" id="SSF50814">
    <property type="entry name" value="Lipocalins"/>
    <property type="match status" value="1"/>
</dbReference>
<dbReference type="AlphaFoldDB" id="A0A101SRW1"/>
<evidence type="ECO:0000313" key="4">
    <source>
        <dbReference type="EMBL" id="KUN79062.1"/>
    </source>
</evidence>
<reference evidence="4 5" key="1">
    <citation type="submission" date="2015-10" db="EMBL/GenBank/DDBJ databases">
        <title>Draft genome sequence of Streptomyces bungoensis DSM 41781, type strain for the species Streptomyces bungoensis.</title>
        <authorList>
            <person name="Ruckert C."/>
            <person name="Winkler A."/>
            <person name="Kalinowski J."/>
            <person name="Kampfer P."/>
            <person name="Glaeser S."/>
        </authorList>
    </citation>
    <scope>NUCLEOTIDE SEQUENCE [LARGE SCALE GENOMIC DNA]</scope>
    <source>
        <strain evidence="4 5">DSM 41781</strain>
    </source>
</reference>
<dbReference type="PANTHER" id="PTHR10612">
    <property type="entry name" value="APOLIPOPROTEIN D"/>
    <property type="match status" value="1"/>
</dbReference>
<dbReference type="PIRSF" id="PIRSF036893">
    <property type="entry name" value="Lipocalin_ApoD"/>
    <property type="match status" value="1"/>
</dbReference>